<dbReference type="Pfam" id="PF00107">
    <property type="entry name" value="ADH_zinc_N"/>
    <property type="match status" value="1"/>
</dbReference>
<dbReference type="InterPro" id="IPR013154">
    <property type="entry name" value="ADH-like_N"/>
</dbReference>
<dbReference type="InterPro" id="IPR036291">
    <property type="entry name" value="NAD(P)-bd_dom_sf"/>
</dbReference>
<keyword evidence="9" id="KW-1185">Reference proteome</keyword>
<accession>A0A0W7WDN5</accession>
<dbReference type="RefSeq" id="WP_058864313.1">
    <property type="nucleotide sequence ID" value="NZ_LPXO01000029.1"/>
</dbReference>
<dbReference type="PANTHER" id="PTHR43161:SF9">
    <property type="entry name" value="SORBITOL DEHYDROGENASE"/>
    <property type="match status" value="1"/>
</dbReference>
<dbReference type="InterPro" id="IPR013149">
    <property type="entry name" value="ADH-like_C"/>
</dbReference>
<dbReference type="SUPFAM" id="SSF51735">
    <property type="entry name" value="NAD(P)-binding Rossmann-fold domains"/>
    <property type="match status" value="1"/>
</dbReference>
<organism evidence="8 9">
    <name type="scientific">Pseudoponticoccus marisrubri</name>
    <dbReference type="NCBI Taxonomy" id="1685382"/>
    <lineage>
        <taxon>Bacteria</taxon>
        <taxon>Pseudomonadati</taxon>
        <taxon>Pseudomonadota</taxon>
        <taxon>Alphaproteobacteria</taxon>
        <taxon>Rhodobacterales</taxon>
        <taxon>Roseobacteraceae</taxon>
        <taxon>Pseudoponticoccus</taxon>
    </lineage>
</organism>
<comment type="similarity">
    <text evidence="2 6">Belongs to the zinc-containing alcohol dehydrogenase family.</text>
</comment>
<evidence type="ECO:0000256" key="5">
    <source>
        <dbReference type="ARBA" id="ARBA00023002"/>
    </source>
</evidence>
<sequence length="349" mass="36499">MDTRVCRLYAEGDIRIETETVADPGPGEVLVAVAAGGICGSDLHYYRHGGFGPIRVREPIILGHEAAGRVVATGPDVTTLNPGMAVAINPSRPCGTCRYCAEGMPTHCLDMQFRGSAMRMPHVQGLFRERIVVEAGQCVPVPDGVDIGAAACSEPLAVCLHARNMAGPLAGKRVLITGAGPIGVLCAAVARDAGAEEIVVTDLQDAALDTARAMGATRTLNVARDGDAMAAYGAEKGHFHVAFECSAAAPAQHAAIAALRPQGALVQLGIAGDLPLPVNVVVGKEIRVQGSFRFHAEFAEAVSAIAEGRIDVRPMISARFPLERAREAFEMAGDRSRAVKVHLGFESAL</sequence>
<dbReference type="InterPro" id="IPR020843">
    <property type="entry name" value="ER"/>
</dbReference>
<evidence type="ECO:0000256" key="3">
    <source>
        <dbReference type="ARBA" id="ARBA00022723"/>
    </source>
</evidence>
<gene>
    <name evidence="8" type="ORF">AVJ23_21585</name>
</gene>
<dbReference type="Gene3D" id="3.90.180.10">
    <property type="entry name" value="Medium-chain alcohol dehydrogenases, catalytic domain"/>
    <property type="match status" value="1"/>
</dbReference>
<dbReference type="PROSITE" id="PS51379">
    <property type="entry name" value="4FE4S_FER_2"/>
    <property type="match status" value="1"/>
</dbReference>
<keyword evidence="5" id="KW-0560">Oxidoreductase</keyword>
<feature type="domain" description="4Fe-4S ferredoxin-type" evidence="7">
    <location>
        <begin position="84"/>
        <end position="114"/>
    </location>
</feature>
<dbReference type="CDD" id="cd08232">
    <property type="entry name" value="idonate-5-DH"/>
    <property type="match status" value="1"/>
</dbReference>
<keyword evidence="4 6" id="KW-0862">Zinc</keyword>
<comment type="caution">
    <text evidence="8">The sequence shown here is derived from an EMBL/GenBank/DDBJ whole genome shotgun (WGS) entry which is preliminary data.</text>
</comment>
<reference evidence="8 9" key="1">
    <citation type="submission" date="2015-12" db="EMBL/GenBank/DDBJ databases">
        <authorList>
            <person name="Shamseldin A."/>
            <person name="Moawad H."/>
            <person name="Abd El-Rahim W.M."/>
            <person name="Sadowsky M.J."/>
        </authorList>
    </citation>
    <scope>NUCLEOTIDE SEQUENCE [LARGE SCALE GENOMIC DNA]</scope>
    <source>
        <strain evidence="8 9">SJ5A-1</strain>
    </source>
</reference>
<dbReference type="STRING" id="1685382.AVJ23_21585"/>
<dbReference type="InterPro" id="IPR017896">
    <property type="entry name" value="4Fe4S_Fe-S-bd"/>
</dbReference>
<evidence type="ECO:0000256" key="2">
    <source>
        <dbReference type="ARBA" id="ARBA00008072"/>
    </source>
</evidence>
<dbReference type="Gene3D" id="3.40.50.720">
    <property type="entry name" value="NAD(P)-binding Rossmann-like Domain"/>
    <property type="match status" value="1"/>
</dbReference>
<comment type="cofactor">
    <cofactor evidence="1 6">
        <name>Zn(2+)</name>
        <dbReference type="ChEBI" id="CHEBI:29105"/>
    </cofactor>
</comment>
<evidence type="ECO:0000256" key="4">
    <source>
        <dbReference type="ARBA" id="ARBA00022833"/>
    </source>
</evidence>
<evidence type="ECO:0000256" key="6">
    <source>
        <dbReference type="RuleBase" id="RU361277"/>
    </source>
</evidence>
<dbReference type="SMART" id="SM00829">
    <property type="entry name" value="PKS_ER"/>
    <property type="match status" value="1"/>
</dbReference>
<protein>
    <submittedName>
        <fullName evidence="8">L-idonate 5-dehydrogenase</fullName>
    </submittedName>
</protein>
<evidence type="ECO:0000313" key="8">
    <source>
        <dbReference type="EMBL" id="KUF08669.1"/>
    </source>
</evidence>
<evidence type="ECO:0000313" key="9">
    <source>
        <dbReference type="Proteomes" id="UP000054396"/>
    </source>
</evidence>
<proteinExistence type="inferred from homology"/>
<dbReference type="SUPFAM" id="SSF50129">
    <property type="entry name" value="GroES-like"/>
    <property type="match status" value="1"/>
</dbReference>
<dbReference type="AlphaFoldDB" id="A0A0W7WDN5"/>
<dbReference type="GO" id="GO:0008270">
    <property type="term" value="F:zinc ion binding"/>
    <property type="evidence" value="ECO:0007669"/>
    <property type="project" value="InterPro"/>
</dbReference>
<dbReference type="GO" id="GO:0016616">
    <property type="term" value="F:oxidoreductase activity, acting on the CH-OH group of donors, NAD or NADP as acceptor"/>
    <property type="evidence" value="ECO:0007669"/>
    <property type="project" value="UniProtKB-ARBA"/>
</dbReference>
<dbReference type="Pfam" id="PF08240">
    <property type="entry name" value="ADH_N"/>
    <property type="match status" value="1"/>
</dbReference>
<dbReference type="Proteomes" id="UP000054396">
    <property type="component" value="Unassembled WGS sequence"/>
</dbReference>
<dbReference type="PROSITE" id="PS00059">
    <property type="entry name" value="ADH_ZINC"/>
    <property type="match status" value="1"/>
</dbReference>
<evidence type="ECO:0000256" key="1">
    <source>
        <dbReference type="ARBA" id="ARBA00001947"/>
    </source>
</evidence>
<dbReference type="InterPro" id="IPR011032">
    <property type="entry name" value="GroES-like_sf"/>
</dbReference>
<dbReference type="PANTHER" id="PTHR43161">
    <property type="entry name" value="SORBITOL DEHYDROGENASE"/>
    <property type="match status" value="1"/>
</dbReference>
<dbReference type="EMBL" id="LPXO01000029">
    <property type="protein sequence ID" value="KUF08669.1"/>
    <property type="molecule type" value="Genomic_DNA"/>
</dbReference>
<evidence type="ECO:0000259" key="7">
    <source>
        <dbReference type="PROSITE" id="PS51379"/>
    </source>
</evidence>
<keyword evidence="3 6" id="KW-0479">Metal-binding</keyword>
<dbReference type="OrthoDB" id="5295340at2"/>
<dbReference type="InterPro" id="IPR002328">
    <property type="entry name" value="ADH_Zn_CS"/>
</dbReference>
<name>A0A0W7WDN5_9RHOB</name>